<evidence type="ECO:0000256" key="2">
    <source>
        <dbReference type="ARBA" id="ARBA00012438"/>
    </source>
</evidence>
<evidence type="ECO:0000313" key="9">
    <source>
        <dbReference type="Proteomes" id="UP000663508"/>
    </source>
</evidence>
<dbReference type="Gene3D" id="3.40.50.2300">
    <property type="match status" value="2"/>
</dbReference>
<dbReference type="InterPro" id="IPR003661">
    <property type="entry name" value="HisK_dim/P_dom"/>
</dbReference>
<evidence type="ECO:0000313" key="8">
    <source>
        <dbReference type="EMBL" id="BCM82509.1"/>
    </source>
</evidence>
<evidence type="ECO:0000256" key="1">
    <source>
        <dbReference type="ARBA" id="ARBA00000085"/>
    </source>
</evidence>
<dbReference type="InterPro" id="IPR003594">
    <property type="entry name" value="HATPase_dom"/>
</dbReference>
<dbReference type="RefSeq" id="WP_244748874.1">
    <property type="nucleotide sequence ID" value="NZ_AP024145.1"/>
</dbReference>
<dbReference type="PROSITE" id="PS50109">
    <property type="entry name" value="HIS_KIN"/>
    <property type="match status" value="1"/>
</dbReference>
<dbReference type="SMART" id="SM00387">
    <property type="entry name" value="HATPase_c"/>
    <property type="match status" value="1"/>
</dbReference>
<feature type="modified residue" description="4-aspartylphosphate" evidence="4">
    <location>
        <position position="66"/>
    </location>
</feature>
<evidence type="ECO:0000259" key="6">
    <source>
        <dbReference type="PROSITE" id="PS50109"/>
    </source>
</evidence>
<organism evidence="8 9">
    <name type="scientific">Methylobacterium indicum</name>
    <dbReference type="NCBI Taxonomy" id="1775910"/>
    <lineage>
        <taxon>Bacteria</taxon>
        <taxon>Pseudomonadati</taxon>
        <taxon>Pseudomonadota</taxon>
        <taxon>Alphaproteobacteria</taxon>
        <taxon>Hyphomicrobiales</taxon>
        <taxon>Methylobacteriaceae</taxon>
        <taxon>Methylobacterium</taxon>
    </lineage>
</organism>
<dbReference type="SUPFAM" id="SSF55874">
    <property type="entry name" value="ATPase domain of HSP90 chaperone/DNA topoisomerase II/histidine kinase"/>
    <property type="match status" value="1"/>
</dbReference>
<dbReference type="CDD" id="cd00156">
    <property type="entry name" value="REC"/>
    <property type="match status" value="1"/>
</dbReference>
<dbReference type="SMART" id="SM00448">
    <property type="entry name" value="REC"/>
    <property type="match status" value="2"/>
</dbReference>
<reference evidence="8" key="1">
    <citation type="submission" date="2020-11" db="EMBL/GenBank/DDBJ databases">
        <title>Complete genome sequence of a novel pathogenic Methylobacterium strain isolated from rice in Vietnam.</title>
        <authorList>
            <person name="Lai K."/>
            <person name="Okazaki S."/>
            <person name="Higashi K."/>
            <person name="Mori H."/>
            <person name="Toyoda A."/>
            <person name="Kurokawa K."/>
        </authorList>
    </citation>
    <scope>NUCLEOTIDE SEQUENCE</scope>
    <source>
        <strain evidence="8">VL1</strain>
    </source>
</reference>
<evidence type="ECO:0000259" key="7">
    <source>
        <dbReference type="PROSITE" id="PS50110"/>
    </source>
</evidence>
<dbReference type="PRINTS" id="PR00344">
    <property type="entry name" value="BCTRLSENSOR"/>
</dbReference>
<feature type="coiled-coil region" evidence="5">
    <location>
        <begin position="139"/>
        <end position="191"/>
    </location>
</feature>
<dbReference type="InterPro" id="IPR004358">
    <property type="entry name" value="Sig_transdc_His_kin-like_C"/>
</dbReference>
<evidence type="ECO:0000256" key="5">
    <source>
        <dbReference type="SAM" id="Coils"/>
    </source>
</evidence>
<dbReference type="PROSITE" id="PS50110">
    <property type="entry name" value="RESPONSE_REGULATORY"/>
    <property type="match status" value="2"/>
</dbReference>
<dbReference type="Gene3D" id="3.30.565.10">
    <property type="entry name" value="Histidine kinase-like ATPase, C-terminal domain"/>
    <property type="match status" value="1"/>
</dbReference>
<dbReference type="InterPro" id="IPR001789">
    <property type="entry name" value="Sig_transdc_resp-reg_receiver"/>
</dbReference>
<dbReference type="EC" id="2.7.13.3" evidence="2"/>
<dbReference type="CDD" id="cd00082">
    <property type="entry name" value="HisKA"/>
    <property type="match status" value="1"/>
</dbReference>
<dbReference type="KEGG" id="mind:mvi_09700"/>
<dbReference type="InterPro" id="IPR011006">
    <property type="entry name" value="CheY-like_superfamily"/>
</dbReference>
<dbReference type="Pfam" id="PF00072">
    <property type="entry name" value="Response_reg"/>
    <property type="match status" value="2"/>
</dbReference>
<comment type="catalytic activity">
    <reaction evidence="1">
        <text>ATP + protein L-histidine = ADP + protein N-phospho-L-histidine.</text>
        <dbReference type="EC" id="2.7.13.3"/>
    </reaction>
</comment>
<accession>A0A8H8WQL2</accession>
<keyword evidence="5" id="KW-0175">Coiled coil</keyword>
<dbReference type="InterPro" id="IPR036097">
    <property type="entry name" value="HisK_dim/P_sf"/>
</dbReference>
<dbReference type="EMBL" id="AP024145">
    <property type="protein sequence ID" value="BCM82509.1"/>
    <property type="molecule type" value="Genomic_DNA"/>
</dbReference>
<dbReference type="Pfam" id="PF00512">
    <property type="entry name" value="HisKA"/>
    <property type="match status" value="1"/>
</dbReference>
<evidence type="ECO:0000256" key="4">
    <source>
        <dbReference type="PROSITE-ProRule" id="PRU00169"/>
    </source>
</evidence>
<dbReference type="Gene3D" id="1.10.287.130">
    <property type="match status" value="1"/>
</dbReference>
<dbReference type="Proteomes" id="UP000663508">
    <property type="component" value="Chromosome"/>
</dbReference>
<protein>
    <recommendedName>
        <fullName evidence="2">histidine kinase</fullName>
        <ecNumber evidence="2">2.7.13.3</ecNumber>
    </recommendedName>
</protein>
<dbReference type="AlphaFoldDB" id="A0A8H8WQL2"/>
<keyword evidence="3 4" id="KW-0597">Phosphoprotein</keyword>
<evidence type="ECO:0000256" key="3">
    <source>
        <dbReference type="ARBA" id="ARBA00022553"/>
    </source>
</evidence>
<dbReference type="PANTHER" id="PTHR43065:SF49">
    <property type="entry name" value="HISTIDINE KINASE"/>
    <property type="match status" value="1"/>
</dbReference>
<name>A0A8H8WQL2_9HYPH</name>
<dbReference type="InterPro" id="IPR036890">
    <property type="entry name" value="HATPase_C_sf"/>
</dbReference>
<gene>
    <name evidence="8" type="ORF">mvi_09700</name>
</gene>
<dbReference type="PANTHER" id="PTHR43065">
    <property type="entry name" value="SENSOR HISTIDINE KINASE"/>
    <property type="match status" value="1"/>
</dbReference>
<dbReference type="InterPro" id="IPR005467">
    <property type="entry name" value="His_kinase_dom"/>
</dbReference>
<dbReference type="SUPFAM" id="SSF47384">
    <property type="entry name" value="Homodimeric domain of signal transducing histidine kinase"/>
    <property type="match status" value="1"/>
</dbReference>
<sequence>MTELPALEDGAAPLRILLLEDSDLDAELLGAVLEDAALSVTLDRVISRDAFAAATGAGCHDIILADYVLPAFDGMSALAMARDRCPEIPFVFVSGTLGEEVAVEALKNGATDYVTKQRLDRLPRVILRALSEARAHVLRRQAEQALRDLNEGLEQRVAERTRELAEANAALQHQIAERERIEDALRQAQRLEAVGQLTSGVAHDFNNLLTVIAGNIEFLERAVFDDRSRRRLEMMRGAAERGARLTAQLLAFSRRQKLEPVPVQLNRTVASMRDLLQSSMGGSSRIEMTLQPDLWPALVDATQIELIILNLAINARDAMAVGGCLTIETANVRLAAPPARAEEPMPGEYAMVAVSDTGTGIPAEVLARVFEPFFTTKEVGKGSGLGLAQVYGFAKQSGGGVRIDTRVGEGTSVRVYLPRVAGEAALHEVRPAAADVSLARDTSDKRVVLVVDDDSAVRDITTTRLGEAGYAIREAGSGLAAIQALEADPAVDLAVLDFAMPGMNGVEVATVIRSRWPAIQILFVTGYADHTALSQVDVGGDDRVVQKPFRGEDLERKVASILERRPRLTLVAGGAGR</sequence>
<feature type="domain" description="Histidine kinase" evidence="6">
    <location>
        <begin position="200"/>
        <end position="421"/>
    </location>
</feature>
<dbReference type="SMART" id="SM00388">
    <property type="entry name" value="HisKA"/>
    <property type="match status" value="1"/>
</dbReference>
<dbReference type="SUPFAM" id="SSF52172">
    <property type="entry name" value="CheY-like"/>
    <property type="match status" value="2"/>
</dbReference>
<dbReference type="GO" id="GO:0000155">
    <property type="term" value="F:phosphorelay sensor kinase activity"/>
    <property type="evidence" value="ECO:0007669"/>
    <property type="project" value="InterPro"/>
</dbReference>
<dbReference type="Pfam" id="PF02518">
    <property type="entry name" value="HATPase_c"/>
    <property type="match status" value="1"/>
</dbReference>
<feature type="modified residue" description="4-aspartylphosphate" evidence="4">
    <location>
        <position position="497"/>
    </location>
</feature>
<feature type="domain" description="Response regulatory" evidence="7">
    <location>
        <begin position="15"/>
        <end position="131"/>
    </location>
</feature>
<proteinExistence type="predicted"/>
<feature type="domain" description="Response regulatory" evidence="7">
    <location>
        <begin position="447"/>
        <end position="562"/>
    </location>
</feature>